<dbReference type="Gene3D" id="3.10.20.90">
    <property type="entry name" value="Phosphatidylinositol 3-kinase Catalytic Subunit, Chain A, domain 1"/>
    <property type="match status" value="1"/>
</dbReference>
<evidence type="ECO:0000256" key="2">
    <source>
        <dbReference type="ARBA" id="ARBA00023125"/>
    </source>
</evidence>
<dbReference type="Proteomes" id="UP000011116">
    <property type="component" value="Chromosome 6H"/>
</dbReference>
<dbReference type="SUPFAM" id="SSF54277">
    <property type="entry name" value="CAD &amp; PB1 domains"/>
    <property type="match status" value="1"/>
</dbReference>
<dbReference type="PROSITE" id="PS51745">
    <property type="entry name" value="PB1"/>
    <property type="match status" value="1"/>
</dbReference>
<dbReference type="CDD" id="cd06407">
    <property type="entry name" value="PB1_NLP"/>
    <property type="match status" value="1"/>
</dbReference>
<dbReference type="InterPro" id="IPR000270">
    <property type="entry name" value="PB1_dom"/>
</dbReference>
<dbReference type="Gramene" id="HORVU.MOREX.r2.6HG0461750.1">
    <property type="protein sequence ID" value="HORVU.MOREX.r2.6HG0461750.1"/>
    <property type="gene ID" value="HORVU.MOREX.r2.6HG0461750"/>
</dbReference>
<dbReference type="InterPro" id="IPR053793">
    <property type="entry name" value="PB1-like"/>
</dbReference>
<dbReference type="RefSeq" id="XP_044952289.1">
    <property type="nucleotide sequence ID" value="XM_045096354.1"/>
</dbReference>
<evidence type="ECO:0000256" key="3">
    <source>
        <dbReference type="ARBA" id="ARBA00023163"/>
    </source>
</evidence>
<dbReference type="InterPro" id="IPR045012">
    <property type="entry name" value="NLP"/>
</dbReference>
<dbReference type="Pfam" id="PF22922">
    <property type="entry name" value="GAF_NLP"/>
    <property type="match status" value="1"/>
</dbReference>
<feature type="region of interest" description="Disordered" evidence="5">
    <location>
        <begin position="448"/>
        <end position="498"/>
    </location>
</feature>
<dbReference type="KEGG" id="hvg:123402430"/>
<dbReference type="OrthoDB" id="6270329at2759"/>
<keyword evidence="1" id="KW-0805">Transcription regulation</keyword>
<evidence type="ECO:0000256" key="1">
    <source>
        <dbReference type="ARBA" id="ARBA00023015"/>
    </source>
</evidence>
<reference evidence="8" key="3">
    <citation type="submission" date="2022-01" db="UniProtKB">
        <authorList>
            <consortium name="EnsemblPlants"/>
        </authorList>
    </citation>
    <scope>IDENTIFICATION</scope>
    <source>
        <strain evidence="8">subsp. vulgare</strain>
    </source>
</reference>
<dbReference type="EnsemblPlants" id="HORVU.MOREX.r3.6HG0555820.2">
    <property type="protein sequence ID" value="HORVU.MOREX.r3.6HG0555820.2"/>
    <property type="gene ID" value="HORVU.MOREX.r3.6HG0555820"/>
</dbReference>
<feature type="compositionally biased region" description="Basic residues" evidence="5">
    <location>
        <begin position="486"/>
        <end position="496"/>
    </location>
</feature>
<dbReference type="PROSITE" id="PS51519">
    <property type="entry name" value="RWP_RK"/>
    <property type="match status" value="1"/>
</dbReference>
<evidence type="ECO:0000313" key="9">
    <source>
        <dbReference type="Proteomes" id="UP000011116"/>
    </source>
</evidence>
<dbReference type="Gramene" id="HORVU.MOREX.r3.6HG0555820.2">
    <property type="protein sequence ID" value="HORVU.MOREX.r3.6HG0555820.2"/>
    <property type="gene ID" value="HORVU.MOREX.r3.6HG0555820"/>
</dbReference>
<evidence type="ECO:0000256" key="5">
    <source>
        <dbReference type="SAM" id="MobiDB-lite"/>
    </source>
</evidence>
<keyword evidence="9" id="KW-1185">Reference proteome</keyword>
<proteinExistence type="predicted"/>
<reference evidence="8" key="2">
    <citation type="submission" date="2020-10" db="EMBL/GenBank/DDBJ databases">
        <authorList>
            <person name="Scholz U."/>
            <person name="Mascher M."/>
            <person name="Fiebig A."/>
        </authorList>
    </citation>
    <scope>NUCLEOTIDE SEQUENCE [LARGE SCALE GENOMIC DNA]</scope>
    <source>
        <strain evidence="8">cv. Morex</strain>
    </source>
</reference>
<dbReference type="InterPro" id="IPR034891">
    <property type="entry name" value="PB1_NLP"/>
</dbReference>
<dbReference type="InterPro" id="IPR003035">
    <property type="entry name" value="RWP-RK_dom"/>
</dbReference>
<gene>
    <name evidence="8" type="primary">LOC123402430</name>
</gene>
<dbReference type="Pfam" id="PF02042">
    <property type="entry name" value="RWP-RK"/>
    <property type="match status" value="1"/>
</dbReference>
<dbReference type="AlphaFoldDB" id="A0A8I6Y2J6"/>
<dbReference type="GO" id="GO:0003677">
    <property type="term" value="F:DNA binding"/>
    <property type="evidence" value="ECO:0007669"/>
    <property type="project" value="UniProtKB-KW"/>
</dbReference>
<feature type="domain" description="RWP-RK" evidence="6">
    <location>
        <begin position="482"/>
        <end position="567"/>
    </location>
</feature>
<keyword evidence="3" id="KW-0804">Transcription</keyword>
<name>A0A8I6Y2J6_HORVV</name>
<dbReference type="SMART" id="SM00666">
    <property type="entry name" value="PB1"/>
    <property type="match status" value="1"/>
</dbReference>
<feature type="region of interest" description="Disordered" evidence="5">
    <location>
        <begin position="20"/>
        <end position="48"/>
    </location>
</feature>
<dbReference type="PANTHER" id="PTHR32002">
    <property type="entry name" value="PROTEIN NLP8"/>
    <property type="match status" value="1"/>
</dbReference>
<feature type="domain" description="PB1" evidence="7">
    <location>
        <begin position="632"/>
        <end position="729"/>
    </location>
</feature>
<protein>
    <recommendedName>
        <fullName evidence="10">RWP-RK domain-containing protein</fullName>
    </recommendedName>
</protein>
<organism evidence="8 9">
    <name type="scientific">Hordeum vulgare subsp. vulgare</name>
    <name type="common">Domesticated barley</name>
    <dbReference type="NCBI Taxonomy" id="112509"/>
    <lineage>
        <taxon>Eukaryota</taxon>
        <taxon>Viridiplantae</taxon>
        <taxon>Streptophyta</taxon>
        <taxon>Embryophyta</taxon>
        <taxon>Tracheophyta</taxon>
        <taxon>Spermatophyta</taxon>
        <taxon>Magnoliopsida</taxon>
        <taxon>Liliopsida</taxon>
        <taxon>Poales</taxon>
        <taxon>Poaceae</taxon>
        <taxon>BOP clade</taxon>
        <taxon>Pooideae</taxon>
        <taxon>Triticodae</taxon>
        <taxon>Triticeae</taxon>
        <taxon>Hordeinae</taxon>
        <taxon>Hordeum</taxon>
    </lineage>
</organism>
<dbReference type="PANTHER" id="PTHR32002:SF74">
    <property type="entry name" value="OS02G0136000 PROTEIN"/>
    <property type="match status" value="1"/>
</dbReference>
<evidence type="ECO:0000313" key="8">
    <source>
        <dbReference type="EnsemblPlants" id="HORVU.MOREX.r3.6HG0555820.2"/>
    </source>
</evidence>
<evidence type="ECO:0000256" key="4">
    <source>
        <dbReference type="ARBA" id="ARBA00023242"/>
    </source>
</evidence>
<evidence type="ECO:0000259" key="6">
    <source>
        <dbReference type="PROSITE" id="PS51519"/>
    </source>
</evidence>
<feature type="region of interest" description="Disordered" evidence="5">
    <location>
        <begin position="564"/>
        <end position="619"/>
    </location>
</feature>
<reference evidence="9" key="1">
    <citation type="journal article" date="2012" name="Nature">
        <title>A physical, genetic and functional sequence assembly of the barley genome.</title>
        <authorList>
            <consortium name="The International Barley Genome Sequencing Consortium"/>
            <person name="Mayer K.F."/>
            <person name="Waugh R."/>
            <person name="Brown J.W."/>
            <person name="Schulman A."/>
            <person name="Langridge P."/>
            <person name="Platzer M."/>
            <person name="Fincher G.B."/>
            <person name="Muehlbauer G.J."/>
            <person name="Sato K."/>
            <person name="Close T.J."/>
            <person name="Wise R.P."/>
            <person name="Stein N."/>
        </authorList>
    </citation>
    <scope>NUCLEOTIDE SEQUENCE [LARGE SCALE GENOMIC DNA]</scope>
    <source>
        <strain evidence="9">cv. Morex</strain>
    </source>
</reference>
<dbReference type="SMR" id="A0A8I6Y2J6"/>
<keyword evidence="4" id="KW-0539">Nucleus</keyword>
<sequence>MVMEVEADMERVLGGFSLRLSDRDDSDETGGGGGRGGGSHDEADGGGGAVKERIARALRLYKEASGGDGGALVQVWAPARDGERRRVLATRGQPFMLPSRCRRLLQYRTVSLTHVFAVGGGERERAAWEERGLPGRVFDARAPEWTPNVQFYGTGEYARMSYALIYDIQASLALPILDPADPRRCLAVLELVFTAAPAARFAAEAHNLCKALQAVSLRGSEICHPVPPTEVRAATCEPWICNSEATQAAMSEVSELLAAVREAHELPLAQAWVRCKQCNRTDVDDDGQHFSLTTAGAPFRLGSHYGGFREACTEHHLRRDQGLVGEAAIARAPRFCADVARRSKDAYPLAHYARMHGLAGCLAVPLRLPQSAMDDGRVEEEWVVLEFFLPPDCRSIAEQKAMVDAIAATVREECSGARLAMSGLQDLCLESILSDSDHAMVAGAANELNGRGDYDTNGSDEEDGDQAAGIHGTDQNGAEDCVPPQKTKKKTGRKAGRPISLNELQGYFSGSLKDAARSLGVCPTTMKRICRQHGISRWPFRKISKVNRALGKIRRAAIESVDCSRKQTTADASSSSSSSSSRRAPAPHLPCLSSALGEDTSSQDSSQDPPPLTKATLPKSLLRRSNGAVGELVTIKASYKGDIIRFRVPCSAGVAAVKEEVAKRLGLDARAFDVKYLDDDHEWVLLSCDADFQECLDVAPVLPASASTAVAGGAAASVSPVVRLMVQEVADNLRSSCGSSD</sequence>
<evidence type="ECO:0008006" key="10">
    <source>
        <dbReference type="Google" id="ProtNLM"/>
    </source>
</evidence>
<keyword evidence="2" id="KW-0238">DNA-binding</keyword>
<dbReference type="InterPro" id="IPR055081">
    <property type="entry name" value="NLP1-9_GAF"/>
</dbReference>
<dbReference type="Pfam" id="PF00564">
    <property type="entry name" value="PB1"/>
    <property type="match status" value="1"/>
</dbReference>
<dbReference type="GO" id="GO:0003700">
    <property type="term" value="F:DNA-binding transcription factor activity"/>
    <property type="evidence" value="ECO:0007669"/>
    <property type="project" value="InterPro"/>
</dbReference>
<dbReference type="GeneID" id="123402430"/>
<accession>A0A8I6Y2J6</accession>
<evidence type="ECO:0000259" key="7">
    <source>
        <dbReference type="PROSITE" id="PS51745"/>
    </source>
</evidence>